<keyword evidence="2" id="KW-0808">Transferase</keyword>
<dbReference type="EMBL" id="CGIH01000033">
    <property type="protein sequence ID" value="CFX88051.1"/>
    <property type="molecule type" value="Genomic_DNA"/>
</dbReference>
<dbReference type="InterPro" id="IPR004165">
    <property type="entry name" value="CoA_trans_fam_I"/>
</dbReference>
<dbReference type="AlphaFoldDB" id="A0A0E4GBJ1"/>
<proteinExistence type="inferred from homology"/>
<name>A0A0E4GBJ1_9FIRM</name>
<evidence type="ECO:0000313" key="3">
    <source>
        <dbReference type="Proteomes" id="UP000045545"/>
    </source>
</evidence>
<dbReference type="SUPFAM" id="SSF100950">
    <property type="entry name" value="NagB/RpiA/CoA transferase-like"/>
    <property type="match status" value="1"/>
</dbReference>
<accession>A0A0E4GBJ1</accession>
<dbReference type="RefSeq" id="WP_046498613.1">
    <property type="nucleotide sequence ID" value="NZ_CGIH01000033.1"/>
</dbReference>
<dbReference type="Gene3D" id="3.40.1080.10">
    <property type="entry name" value="Glutaconate Coenzyme A-transferase"/>
    <property type="match status" value="1"/>
</dbReference>
<protein>
    <submittedName>
        <fullName evidence="2">Coenzyme A transferase family I</fullName>
    </submittedName>
</protein>
<dbReference type="OrthoDB" id="9805230at2"/>
<evidence type="ECO:0000313" key="2">
    <source>
        <dbReference type="EMBL" id="CFX88051.1"/>
    </source>
</evidence>
<organism evidence="2 3">
    <name type="scientific">Syntrophomonas zehnderi OL-4</name>
    <dbReference type="NCBI Taxonomy" id="690567"/>
    <lineage>
        <taxon>Bacteria</taxon>
        <taxon>Bacillati</taxon>
        <taxon>Bacillota</taxon>
        <taxon>Clostridia</taxon>
        <taxon>Eubacteriales</taxon>
        <taxon>Syntrophomonadaceae</taxon>
        <taxon>Syntrophomonas</taxon>
    </lineage>
</organism>
<keyword evidence="3" id="KW-1185">Reference proteome</keyword>
<dbReference type="InterPro" id="IPR037171">
    <property type="entry name" value="NagB/RpiA_transferase-like"/>
</dbReference>
<dbReference type="Pfam" id="PF01144">
    <property type="entry name" value="CoA_trans"/>
    <property type="match status" value="1"/>
</dbReference>
<dbReference type="Proteomes" id="UP000045545">
    <property type="component" value="Unassembled WGS sequence"/>
</dbReference>
<dbReference type="PANTHER" id="PTHR43293:SF3">
    <property type="entry name" value="CHOLESTEROL RING-CLEAVING HYDROLASE IPDB SUBUNIT"/>
    <property type="match status" value="1"/>
</dbReference>
<dbReference type="SMART" id="SM00882">
    <property type="entry name" value="CoA_trans"/>
    <property type="match status" value="1"/>
</dbReference>
<dbReference type="GO" id="GO:0008410">
    <property type="term" value="F:CoA-transferase activity"/>
    <property type="evidence" value="ECO:0007669"/>
    <property type="project" value="InterPro"/>
</dbReference>
<sequence length="263" mass="28133">MAIAPANPFEQLAFNLASLIEDGMVVYVGTGLPMVGALLAKKTHAPNITMVYESGGQDPWEGPMPWSVGGAATFRRSALTLEMPHSFAMAANGYVDICFQGAAQIDMYGNLNTHFIGGGFHDFKHRLSGSGGGNDLASLTEKVVLVGLQDASKFPAKLDFLTSPGHLTGGDSRQKAGLLGQGPIAVVSQLGIMDFHPVSKRMRIKAINTGLNAEICQACTGFELLMPDGEIEQIPIPPDDVLTVLREEVDPQKIFIQFPPRVK</sequence>
<comment type="similarity">
    <text evidence="1">Belongs to the 3-oxoacid CoA-transferase subunit B family.</text>
</comment>
<gene>
    <name evidence="2" type="ORF">1214</name>
</gene>
<dbReference type="STRING" id="690567.1214"/>
<reference evidence="2 3" key="1">
    <citation type="submission" date="2015-03" db="EMBL/GenBank/DDBJ databases">
        <authorList>
            <person name="Murphy D."/>
        </authorList>
    </citation>
    <scope>NUCLEOTIDE SEQUENCE [LARGE SCALE GENOMIC DNA]</scope>
    <source>
        <strain evidence="2 3">OL-4</strain>
    </source>
</reference>
<dbReference type="PANTHER" id="PTHR43293">
    <property type="entry name" value="ACETATE COA-TRANSFERASE YDIF"/>
    <property type="match status" value="1"/>
</dbReference>
<evidence type="ECO:0000256" key="1">
    <source>
        <dbReference type="ARBA" id="ARBA00007047"/>
    </source>
</evidence>